<accession>A0A6N2MVB5</accession>
<evidence type="ECO:0000313" key="4">
    <source>
        <dbReference type="EMBL" id="VFU58297.1"/>
    </source>
</evidence>
<keyword evidence="2" id="KW-0433">Leucine-rich repeat</keyword>
<evidence type="ECO:0000256" key="3">
    <source>
        <dbReference type="ARBA" id="ARBA00022737"/>
    </source>
</evidence>
<dbReference type="PANTHER" id="PTHR48062:SF21">
    <property type="entry name" value="RECEPTOR-LIKE PROTEIN 12"/>
    <property type="match status" value="1"/>
</dbReference>
<dbReference type="EMBL" id="CAADRP010001982">
    <property type="protein sequence ID" value="VFU58297.1"/>
    <property type="molecule type" value="Genomic_DNA"/>
</dbReference>
<organism evidence="4">
    <name type="scientific">Salix viminalis</name>
    <name type="common">Common osier</name>
    <name type="synonym">Basket willow</name>
    <dbReference type="NCBI Taxonomy" id="40686"/>
    <lineage>
        <taxon>Eukaryota</taxon>
        <taxon>Viridiplantae</taxon>
        <taxon>Streptophyta</taxon>
        <taxon>Embryophyta</taxon>
        <taxon>Tracheophyta</taxon>
        <taxon>Spermatophyta</taxon>
        <taxon>Magnoliopsida</taxon>
        <taxon>eudicotyledons</taxon>
        <taxon>Gunneridae</taxon>
        <taxon>Pentapetalae</taxon>
        <taxon>rosids</taxon>
        <taxon>fabids</taxon>
        <taxon>Malpighiales</taxon>
        <taxon>Salicaceae</taxon>
        <taxon>Saliceae</taxon>
        <taxon>Salix</taxon>
    </lineage>
</organism>
<dbReference type="Pfam" id="PF13855">
    <property type="entry name" value="LRR_8"/>
    <property type="match status" value="1"/>
</dbReference>
<dbReference type="InterPro" id="IPR001611">
    <property type="entry name" value="Leu-rich_rpt"/>
</dbReference>
<evidence type="ECO:0008006" key="5">
    <source>
        <dbReference type="Google" id="ProtNLM"/>
    </source>
</evidence>
<keyword evidence="3" id="KW-0677">Repeat</keyword>
<dbReference type="PRINTS" id="PR00019">
    <property type="entry name" value="LEURICHRPT"/>
</dbReference>
<dbReference type="InterPro" id="IPR032675">
    <property type="entry name" value="LRR_dom_sf"/>
</dbReference>
<evidence type="ECO:0000256" key="1">
    <source>
        <dbReference type="ARBA" id="ARBA00009592"/>
    </source>
</evidence>
<name>A0A6N2MVB5_SALVM</name>
<dbReference type="InterPro" id="IPR051502">
    <property type="entry name" value="RLP_Defense_Trigger"/>
</dbReference>
<protein>
    <recommendedName>
        <fullName evidence="5">Malectin-like domain-containing protein</fullName>
    </recommendedName>
</protein>
<dbReference type="PANTHER" id="PTHR48062">
    <property type="entry name" value="RECEPTOR-LIKE PROTEIN 14"/>
    <property type="match status" value="1"/>
</dbReference>
<dbReference type="Gene3D" id="3.80.10.10">
    <property type="entry name" value="Ribonuclease Inhibitor"/>
    <property type="match status" value="1"/>
</dbReference>
<reference evidence="4" key="1">
    <citation type="submission" date="2019-03" db="EMBL/GenBank/DDBJ databases">
        <authorList>
            <person name="Mank J."/>
            <person name="Almeida P."/>
        </authorList>
    </citation>
    <scope>NUCLEOTIDE SEQUENCE</scope>
    <source>
        <strain evidence="4">78183</strain>
    </source>
</reference>
<sequence length="320" mass="35535">MENNTYLKSLYLENCSLSGPLLLPRSSHVNLSFLSISMNHFQGQIPAEIGAYFPGLQVLLMSDNGFDGSIPSSLGSMSLLQLLDLSNNFLTGRILSNNSLPGKIPGWIGNMSSLEFLDLSRNNLSGPLPPRFSASSKLRYVYLSRNNEIQFNYANTYYDNLSSSQQSFEFTTKNVTLLYKGSNIRYFSGIDFSCNNFTGEIPPEIGILSKIKFDWANSSNIFKVKGNRKLGSFIQQIGRKIPPQLTGLYSLAVFSVAHNNLSGKTPARVAQFATFEESSYKDNPFLCGQPLIKTCDVDMPSSPMSNNEEKGGFMDMEVFM</sequence>
<proteinExistence type="inferred from homology"/>
<dbReference type="AlphaFoldDB" id="A0A6N2MVB5"/>
<evidence type="ECO:0000256" key="2">
    <source>
        <dbReference type="ARBA" id="ARBA00022614"/>
    </source>
</evidence>
<dbReference type="SUPFAM" id="SSF52058">
    <property type="entry name" value="L domain-like"/>
    <property type="match status" value="1"/>
</dbReference>
<gene>
    <name evidence="4" type="ORF">SVIM_LOCUS425133</name>
</gene>
<dbReference type="Pfam" id="PF00560">
    <property type="entry name" value="LRR_1"/>
    <property type="match status" value="2"/>
</dbReference>
<comment type="similarity">
    <text evidence="1">Belongs to the RLP family.</text>
</comment>